<dbReference type="PANTHER" id="PTHR46276:SF1">
    <property type="entry name" value="E3 UBIQUITIN-PROTEIN LIGASE UBR5"/>
    <property type="match status" value="1"/>
</dbReference>
<dbReference type="SMART" id="SM00517">
    <property type="entry name" value="PolyA"/>
    <property type="match status" value="4"/>
</dbReference>
<dbReference type="GO" id="GO:0000209">
    <property type="term" value="P:protein polyubiquitination"/>
    <property type="evidence" value="ECO:0007669"/>
    <property type="project" value="TreeGrafter"/>
</dbReference>
<dbReference type="PROSITE" id="PS51309">
    <property type="entry name" value="PABC"/>
    <property type="match status" value="2"/>
</dbReference>
<name>A0A8K0EZ69_BRALA</name>
<dbReference type="GO" id="GO:0003723">
    <property type="term" value="F:RNA binding"/>
    <property type="evidence" value="ECO:0007669"/>
    <property type="project" value="InterPro"/>
</dbReference>
<keyword evidence="3" id="KW-1185">Reference proteome</keyword>
<dbReference type="PANTHER" id="PTHR46276">
    <property type="entry name" value="E3 UBIQUITIN-PROTEIN LIGASE UBR5"/>
    <property type="match status" value="1"/>
</dbReference>
<reference evidence="2" key="1">
    <citation type="submission" date="2022-01" db="EMBL/GenBank/DDBJ databases">
        <authorList>
            <person name="Braso-Vives M."/>
        </authorList>
    </citation>
    <scope>NUCLEOTIDE SEQUENCE</scope>
</reference>
<dbReference type="GO" id="GO:0005634">
    <property type="term" value="C:nucleus"/>
    <property type="evidence" value="ECO:0007669"/>
    <property type="project" value="TreeGrafter"/>
</dbReference>
<gene>
    <name evidence="2" type="primary">PABPC4</name>
    <name evidence="2" type="ORF">BLAG_LOCUS23472</name>
</gene>
<evidence type="ECO:0000313" key="2">
    <source>
        <dbReference type="EMBL" id="CAH1271448.1"/>
    </source>
</evidence>
<proteinExistence type="predicted"/>
<feature type="domain" description="PABC" evidence="1">
    <location>
        <begin position="212"/>
        <end position="287"/>
    </location>
</feature>
<dbReference type="GO" id="GO:0034450">
    <property type="term" value="F:ubiquitin-ubiquitin ligase activity"/>
    <property type="evidence" value="ECO:0007669"/>
    <property type="project" value="TreeGrafter"/>
</dbReference>
<dbReference type="OrthoDB" id="19742at2759"/>
<accession>A0A8K0EZ69</accession>
<evidence type="ECO:0000313" key="3">
    <source>
        <dbReference type="Proteomes" id="UP000838412"/>
    </source>
</evidence>
<sequence length="287" mass="31987">MMSKEEIGEQLLANEKVRRLCPTQSNKVTGMLLELPTDTLLGLLREEGQLQAAVVKAQGTLQQGEARETERVHCQDQVPVVDRCVALRKHLYAAVCTVNSENAGKITEELLELEEIEVFKLLQDRELLETAVQEALNRIQGPSSRSGTDTSECVEKEDLENILYEKVEELQPNLCAKVTGMLLELPEDTLQTLLADKQALQIAVHRAVNAVQGGEQQGAVDESQLDPDKQELGEQLFDIVCERYEDDAPKITGMLLEMETSTLTRLLGSPDDLNHRIDQAYDALHKS</sequence>
<dbReference type="Proteomes" id="UP000838412">
    <property type="component" value="Chromosome 8"/>
</dbReference>
<dbReference type="InterPro" id="IPR002004">
    <property type="entry name" value="PABP_HYD_C"/>
</dbReference>
<dbReference type="AlphaFoldDB" id="A0A8K0EZ69"/>
<evidence type="ECO:0000259" key="1">
    <source>
        <dbReference type="PROSITE" id="PS51309"/>
    </source>
</evidence>
<feature type="domain" description="PABC" evidence="1">
    <location>
        <begin position="67"/>
        <end position="144"/>
    </location>
</feature>
<protein>
    <submittedName>
        <fullName evidence="2">PABPC4 protein</fullName>
    </submittedName>
</protein>
<dbReference type="InterPro" id="IPR036053">
    <property type="entry name" value="PABP-dom"/>
</dbReference>
<dbReference type="SUPFAM" id="SSF63570">
    <property type="entry name" value="PABC (PABP) domain"/>
    <property type="match status" value="4"/>
</dbReference>
<dbReference type="GO" id="GO:0090263">
    <property type="term" value="P:positive regulation of canonical Wnt signaling pathway"/>
    <property type="evidence" value="ECO:0007669"/>
    <property type="project" value="TreeGrafter"/>
</dbReference>
<dbReference type="Pfam" id="PF00658">
    <property type="entry name" value="MLLE"/>
    <property type="match status" value="4"/>
</dbReference>
<organism evidence="2 3">
    <name type="scientific">Branchiostoma lanceolatum</name>
    <name type="common">Common lancelet</name>
    <name type="synonym">Amphioxus lanceolatum</name>
    <dbReference type="NCBI Taxonomy" id="7740"/>
    <lineage>
        <taxon>Eukaryota</taxon>
        <taxon>Metazoa</taxon>
        <taxon>Chordata</taxon>
        <taxon>Cephalochordata</taxon>
        <taxon>Leptocardii</taxon>
        <taxon>Amphioxiformes</taxon>
        <taxon>Branchiostomatidae</taxon>
        <taxon>Branchiostoma</taxon>
    </lineage>
</organism>
<dbReference type="Gene3D" id="1.10.1900.10">
    <property type="entry name" value="c-terminal domain of poly(a) binding protein"/>
    <property type="match status" value="4"/>
</dbReference>
<dbReference type="GO" id="GO:0005737">
    <property type="term" value="C:cytoplasm"/>
    <property type="evidence" value="ECO:0007669"/>
    <property type="project" value="TreeGrafter"/>
</dbReference>
<dbReference type="EMBL" id="OV696693">
    <property type="protein sequence ID" value="CAH1271448.1"/>
    <property type="molecule type" value="Genomic_DNA"/>
</dbReference>